<dbReference type="Proteomes" id="UP000654370">
    <property type="component" value="Unassembled WGS sequence"/>
</dbReference>
<comment type="caution">
    <text evidence="3">The sequence shown here is derived from an EMBL/GenBank/DDBJ whole genome shotgun (WGS) entry which is preliminary data.</text>
</comment>
<reference evidence="3" key="1">
    <citation type="submission" date="2020-12" db="EMBL/GenBank/DDBJ databases">
        <title>Metabolic potential, ecology and presence of endohyphal bacteria is reflected in genomic diversity of Mucoromycotina.</title>
        <authorList>
            <person name="Muszewska A."/>
            <person name="Okrasinska A."/>
            <person name="Steczkiewicz K."/>
            <person name="Drgas O."/>
            <person name="Orlowska M."/>
            <person name="Perlinska-Lenart U."/>
            <person name="Aleksandrzak-Piekarczyk T."/>
            <person name="Szatraj K."/>
            <person name="Zielenkiewicz U."/>
            <person name="Pilsyk S."/>
            <person name="Malc E."/>
            <person name="Mieczkowski P."/>
            <person name="Kruszewska J.S."/>
            <person name="Biernat P."/>
            <person name="Pawlowska J."/>
        </authorList>
    </citation>
    <scope>NUCLEOTIDE SEQUENCE</scope>
    <source>
        <strain evidence="3">WA0000067209</strain>
    </source>
</reference>
<accession>A0A8H7PGT6</accession>
<evidence type="ECO:0000256" key="1">
    <source>
        <dbReference type="SAM" id="Coils"/>
    </source>
</evidence>
<protein>
    <submittedName>
        <fullName evidence="3">Uncharacterized protein</fullName>
    </submittedName>
</protein>
<feature type="coiled-coil region" evidence="1">
    <location>
        <begin position="53"/>
        <end position="87"/>
    </location>
</feature>
<feature type="region of interest" description="Disordered" evidence="2">
    <location>
        <begin position="31"/>
        <end position="52"/>
    </location>
</feature>
<dbReference type="AlphaFoldDB" id="A0A8H7PGT6"/>
<gene>
    <name evidence="3" type="ORF">INT43_005061</name>
</gene>
<evidence type="ECO:0000313" key="3">
    <source>
        <dbReference type="EMBL" id="KAG2173643.1"/>
    </source>
</evidence>
<evidence type="ECO:0000313" key="4">
    <source>
        <dbReference type="Proteomes" id="UP000654370"/>
    </source>
</evidence>
<keyword evidence="1" id="KW-0175">Coiled coil</keyword>
<evidence type="ECO:0000256" key="2">
    <source>
        <dbReference type="SAM" id="MobiDB-lite"/>
    </source>
</evidence>
<feature type="compositionally biased region" description="Polar residues" evidence="2">
    <location>
        <begin position="31"/>
        <end position="50"/>
    </location>
</feature>
<dbReference type="EMBL" id="JAEPQZ010000014">
    <property type="protein sequence ID" value="KAG2173643.1"/>
    <property type="molecule type" value="Genomic_DNA"/>
</dbReference>
<sequence length="137" mass="16118">MTYDRNPRTPADPTEPLIDPLYNKDLRVMTKEQSSAQHYHGSTMSQGNQDKSMEDLMSQLEKLRLEMKTKDEEFEQLKNKRKEVRKVVVKSAKSNFFSSRSEEVEGWFYQVASYSNGVKLYNQGMIDFATHSYEERF</sequence>
<proteinExistence type="predicted"/>
<organism evidence="3 4">
    <name type="scientific">Mortierella isabellina</name>
    <name type="common">Filamentous fungus</name>
    <name type="synonym">Umbelopsis isabellina</name>
    <dbReference type="NCBI Taxonomy" id="91625"/>
    <lineage>
        <taxon>Eukaryota</taxon>
        <taxon>Fungi</taxon>
        <taxon>Fungi incertae sedis</taxon>
        <taxon>Mucoromycota</taxon>
        <taxon>Mucoromycotina</taxon>
        <taxon>Umbelopsidomycetes</taxon>
        <taxon>Umbelopsidales</taxon>
        <taxon>Umbelopsidaceae</taxon>
        <taxon>Umbelopsis</taxon>
    </lineage>
</organism>
<keyword evidence="4" id="KW-1185">Reference proteome</keyword>
<name>A0A8H7PGT6_MORIS</name>